<dbReference type="Proteomes" id="UP001214094">
    <property type="component" value="Chromosome"/>
</dbReference>
<organism evidence="1 2">
    <name type="scientific">Ensifer adhaerens</name>
    <name type="common">Sinorhizobium morelense</name>
    <dbReference type="NCBI Taxonomy" id="106592"/>
    <lineage>
        <taxon>Bacteria</taxon>
        <taxon>Pseudomonadati</taxon>
        <taxon>Pseudomonadota</taxon>
        <taxon>Alphaproteobacteria</taxon>
        <taxon>Hyphomicrobiales</taxon>
        <taxon>Rhizobiaceae</taxon>
        <taxon>Sinorhizobium/Ensifer group</taxon>
        <taxon>Ensifer</taxon>
    </lineage>
</organism>
<dbReference type="EMBL" id="CP121308">
    <property type="protein sequence ID" value="WFP89701.1"/>
    <property type="molecule type" value="Genomic_DNA"/>
</dbReference>
<keyword evidence="2" id="KW-1185">Reference proteome</keyword>
<gene>
    <name evidence="1" type="ORF">P4B07_14175</name>
</gene>
<dbReference type="RefSeq" id="WP_034797838.1">
    <property type="nucleotide sequence ID" value="NZ_CP015880.1"/>
</dbReference>
<proteinExistence type="predicted"/>
<accession>A0ABY8HC80</accession>
<reference evidence="1 2" key="1">
    <citation type="submission" date="2023-03" db="EMBL/GenBank/DDBJ databases">
        <title>Comparative genome and transcriptome analysis combination mining strategies for increasing vitamin B12 production of Ensifer adhaerens strain.</title>
        <authorList>
            <person name="Yongheng L."/>
        </authorList>
    </citation>
    <scope>NUCLEOTIDE SEQUENCE [LARGE SCALE GENOMIC DNA]</scope>
    <source>
        <strain evidence="1 2">Casida A-T305</strain>
    </source>
</reference>
<evidence type="ECO:0000313" key="2">
    <source>
        <dbReference type="Proteomes" id="UP001214094"/>
    </source>
</evidence>
<name>A0ABY8HC80_ENSAD</name>
<evidence type="ECO:0000313" key="1">
    <source>
        <dbReference type="EMBL" id="WFP89701.1"/>
    </source>
</evidence>
<sequence>MAEEAITPEERIEALEGELDETRYVAALMLMMLAKSKTIDLNDFVHQAKWDAEVHPDGPRGRRNLFTALHIVERAIEMRDARTDYGQQQ</sequence>
<protein>
    <submittedName>
        <fullName evidence="1">Uncharacterized protein</fullName>
    </submittedName>
</protein>
<dbReference type="GeneID" id="29519084"/>